<feature type="transmembrane region" description="Helical" evidence="9">
    <location>
        <begin position="232"/>
        <end position="251"/>
    </location>
</feature>
<dbReference type="GO" id="GO:0005886">
    <property type="term" value="C:plasma membrane"/>
    <property type="evidence" value="ECO:0007669"/>
    <property type="project" value="UniProtKB-SubCell"/>
</dbReference>
<feature type="transmembrane region" description="Helical" evidence="9">
    <location>
        <begin position="434"/>
        <end position="454"/>
    </location>
</feature>
<dbReference type="GO" id="GO:0015297">
    <property type="term" value="F:antiporter activity"/>
    <property type="evidence" value="ECO:0007669"/>
    <property type="project" value="UniProtKB-KW"/>
</dbReference>
<comment type="similarity">
    <text evidence="8">Belongs to the NhaC Na(+)/H(+) (TC 2.A.35) antiporter family.</text>
</comment>
<sequence>MGKDHKKLQMYGGVFGGIAPLIVFVTVLIYLSVMEKGSITAFWVGGWFALVAGLFLAKEKTDYCNSILRGLRNQNGMVVIMAWLFAGILGKLMVAGGLVSGLLWFGLNFHVTGSLFTALTFISAMLFSMGTGTSTGTVLSLIPVLYPAGVYLGSDPLWLAVAVLAGAAFGDNVAPISDTTIVSAYTQGATMKEVVKSRLPLALCAAAISLIIFLLFGGGGSVEPVPSMKVEVAPQGLLVFLSFFIVIFAALKERHIIEALIYGNLSAVIFGLLNGCLKLSTLFSLPETRGESTGLIEDGIAGVSGPIIFTLFILAITQVLVDSGIMAQFLNFASRTVAKSVRQAEATIIMVSLLASIPIAANAPAILLVGPSIVKPLGEKYNLAPARKANLMDCSVCTLFFILPWHIAVIVWYSTLSSTADTWNVTKPLISAALLNPYCWALLIVLIVSVVTGWNRQYANNTNIKS</sequence>
<keyword evidence="5 9" id="KW-0812">Transmembrane</keyword>
<dbReference type="PANTHER" id="PTHR33451:SF3">
    <property type="entry name" value="MALATE-2H(+)_NA(+)-LACTATE ANTIPORTER"/>
    <property type="match status" value="1"/>
</dbReference>
<organism evidence="11 12">
    <name type="scientific">Peptococcus niger</name>
    <dbReference type="NCBI Taxonomy" id="2741"/>
    <lineage>
        <taxon>Bacteria</taxon>
        <taxon>Bacillati</taxon>
        <taxon>Bacillota</taxon>
        <taxon>Clostridia</taxon>
        <taxon>Eubacteriales</taxon>
        <taxon>Peptococcaceae</taxon>
        <taxon>Peptococcus</taxon>
    </lineage>
</organism>
<evidence type="ECO:0000256" key="1">
    <source>
        <dbReference type="ARBA" id="ARBA00004651"/>
    </source>
</evidence>
<evidence type="ECO:0000256" key="7">
    <source>
        <dbReference type="ARBA" id="ARBA00023136"/>
    </source>
</evidence>
<protein>
    <submittedName>
        <fullName evidence="11">Na+/H+ antiporter NhaC</fullName>
    </submittedName>
</protein>
<dbReference type="AlphaFoldDB" id="A0A1G6YFE3"/>
<name>A0A1G6YFE3_PEPNI</name>
<feature type="transmembrane region" description="Helical" evidence="9">
    <location>
        <begin position="39"/>
        <end position="57"/>
    </location>
</feature>
<feature type="domain" description="Na+/H+ antiporter NhaC-like C-terminal" evidence="10">
    <location>
        <begin position="19"/>
        <end position="217"/>
    </location>
</feature>
<reference evidence="11 12" key="1">
    <citation type="submission" date="2016-10" db="EMBL/GenBank/DDBJ databases">
        <authorList>
            <person name="de Groot N.N."/>
        </authorList>
    </citation>
    <scope>NUCLEOTIDE SEQUENCE [LARGE SCALE GENOMIC DNA]</scope>
    <source>
        <strain evidence="11 12">DSM 20475</strain>
    </source>
</reference>
<keyword evidence="12" id="KW-1185">Reference proteome</keyword>
<proteinExistence type="inferred from homology"/>
<keyword evidence="2" id="KW-0813">Transport</keyword>
<evidence type="ECO:0000259" key="10">
    <source>
        <dbReference type="Pfam" id="PF03553"/>
    </source>
</evidence>
<evidence type="ECO:0000256" key="4">
    <source>
        <dbReference type="ARBA" id="ARBA00022475"/>
    </source>
</evidence>
<evidence type="ECO:0000313" key="11">
    <source>
        <dbReference type="EMBL" id="SDD88713.1"/>
    </source>
</evidence>
<evidence type="ECO:0000256" key="3">
    <source>
        <dbReference type="ARBA" id="ARBA00022449"/>
    </source>
</evidence>
<feature type="transmembrane region" description="Helical" evidence="9">
    <location>
        <begin position="12"/>
        <end position="33"/>
    </location>
</feature>
<keyword evidence="7 9" id="KW-0472">Membrane</keyword>
<feature type="transmembrane region" description="Helical" evidence="9">
    <location>
        <begin position="389"/>
        <end position="413"/>
    </location>
</feature>
<keyword evidence="4" id="KW-1003">Cell membrane</keyword>
<evidence type="ECO:0000313" key="12">
    <source>
        <dbReference type="Proteomes" id="UP000198995"/>
    </source>
</evidence>
<feature type="transmembrane region" description="Helical" evidence="9">
    <location>
        <begin position="109"/>
        <end position="127"/>
    </location>
</feature>
<feature type="transmembrane region" description="Helical" evidence="9">
    <location>
        <begin position="346"/>
        <end position="369"/>
    </location>
</feature>
<feature type="transmembrane region" description="Helical" evidence="9">
    <location>
        <begin position="199"/>
        <end position="220"/>
    </location>
</feature>
<evidence type="ECO:0000256" key="8">
    <source>
        <dbReference type="ARBA" id="ARBA00038435"/>
    </source>
</evidence>
<gene>
    <name evidence="11" type="ORF">SAMN04489866_10955</name>
</gene>
<keyword evidence="6 9" id="KW-1133">Transmembrane helix</keyword>
<dbReference type="InterPro" id="IPR052180">
    <property type="entry name" value="NhaC_Na-H+_Antiporter"/>
</dbReference>
<dbReference type="InterPro" id="IPR018461">
    <property type="entry name" value="Na/H_Antiport_NhaC-like_C"/>
</dbReference>
<feature type="transmembrane region" description="Helical" evidence="9">
    <location>
        <begin position="303"/>
        <end position="325"/>
    </location>
</feature>
<evidence type="ECO:0000256" key="9">
    <source>
        <dbReference type="SAM" id="Phobius"/>
    </source>
</evidence>
<evidence type="ECO:0000256" key="2">
    <source>
        <dbReference type="ARBA" id="ARBA00022448"/>
    </source>
</evidence>
<dbReference type="Proteomes" id="UP000198995">
    <property type="component" value="Unassembled WGS sequence"/>
</dbReference>
<dbReference type="STRING" id="2741.SAMN04489866_10955"/>
<evidence type="ECO:0000256" key="5">
    <source>
        <dbReference type="ARBA" id="ARBA00022692"/>
    </source>
</evidence>
<dbReference type="PANTHER" id="PTHR33451">
    <property type="entry name" value="MALATE-2H(+)/NA(+)-LACTATE ANTIPORTER"/>
    <property type="match status" value="1"/>
</dbReference>
<accession>A0A1G6YFE3</accession>
<dbReference type="OrthoDB" id="9790605at2"/>
<evidence type="ECO:0000256" key="6">
    <source>
        <dbReference type="ARBA" id="ARBA00022989"/>
    </source>
</evidence>
<feature type="transmembrane region" description="Helical" evidence="9">
    <location>
        <begin position="78"/>
        <end position="103"/>
    </location>
</feature>
<comment type="subcellular location">
    <subcellularLocation>
        <location evidence="1">Cell membrane</location>
        <topology evidence="1">Multi-pass membrane protein</topology>
    </subcellularLocation>
</comment>
<keyword evidence="3" id="KW-0050">Antiport</keyword>
<feature type="domain" description="Na+/H+ antiporter NhaC-like C-terminal" evidence="10">
    <location>
        <begin position="237"/>
        <end position="439"/>
    </location>
</feature>
<dbReference type="RefSeq" id="WP_091792075.1">
    <property type="nucleotide sequence ID" value="NZ_FNAF01000009.1"/>
</dbReference>
<dbReference type="EMBL" id="FNAF01000009">
    <property type="protein sequence ID" value="SDD88713.1"/>
    <property type="molecule type" value="Genomic_DNA"/>
</dbReference>
<dbReference type="Pfam" id="PF03553">
    <property type="entry name" value="Na_H_antiporter"/>
    <property type="match status" value="2"/>
</dbReference>